<protein>
    <submittedName>
        <fullName evidence="2">Uncharacterized protein</fullName>
    </submittedName>
</protein>
<keyword evidence="1" id="KW-0472">Membrane</keyword>
<comment type="caution">
    <text evidence="2">The sequence shown here is derived from an EMBL/GenBank/DDBJ whole genome shotgun (WGS) entry which is preliminary data.</text>
</comment>
<accession>A0A4Y2A1U1</accession>
<evidence type="ECO:0000313" key="2">
    <source>
        <dbReference type="EMBL" id="GBL73791.1"/>
    </source>
</evidence>
<evidence type="ECO:0000313" key="3">
    <source>
        <dbReference type="Proteomes" id="UP000499080"/>
    </source>
</evidence>
<feature type="transmembrane region" description="Helical" evidence="1">
    <location>
        <begin position="183"/>
        <end position="204"/>
    </location>
</feature>
<keyword evidence="1" id="KW-0812">Transmembrane</keyword>
<gene>
    <name evidence="2" type="ORF">AVEN_60552_1</name>
</gene>
<reference evidence="2 3" key="1">
    <citation type="journal article" date="2019" name="Sci. Rep.">
        <title>Orb-weaving spider Araneus ventricosus genome elucidates the spidroin gene catalogue.</title>
        <authorList>
            <person name="Kono N."/>
            <person name="Nakamura H."/>
            <person name="Ohtoshi R."/>
            <person name="Moran D.A.P."/>
            <person name="Shinohara A."/>
            <person name="Yoshida Y."/>
            <person name="Fujiwara M."/>
            <person name="Mori M."/>
            <person name="Tomita M."/>
            <person name="Arakawa K."/>
        </authorList>
    </citation>
    <scope>NUCLEOTIDE SEQUENCE [LARGE SCALE GENOMIC DNA]</scope>
</reference>
<sequence>MYTKWIARRPTKVLKSFRHFGRISVKSAKHAQKLLTKNKALKNAAKKLFSKKGLTAVALAGGISTAAYYINNYIQSNSGCFLTTVGFKGKSVCKVKELSCCQQDHVKNVSNCEESKFAAGNPCNNYDEDKENLCCRHCNCQEYDCLPHQNMECRRPSVGDALTHLTQEVTSHLDALLKALMPWLYTALSVLFGLAVLWIACIAFNKVR</sequence>
<dbReference type="Proteomes" id="UP000499080">
    <property type="component" value="Unassembled WGS sequence"/>
</dbReference>
<proteinExistence type="predicted"/>
<name>A0A4Y2A1U1_ARAVE</name>
<dbReference type="OrthoDB" id="6415981at2759"/>
<organism evidence="2 3">
    <name type="scientific">Araneus ventricosus</name>
    <name type="common">Orbweaver spider</name>
    <name type="synonym">Epeira ventricosa</name>
    <dbReference type="NCBI Taxonomy" id="182803"/>
    <lineage>
        <taxon>Eukaryota</taxon>
        <taxon>Metazoa</taxon>
        <taxon>Ecdysozoa</taxon>
        <taxon>Arthropoda</taxon>
        <taxon>Chelicerata</taxon>
        <taxon>Arachnida</taxon>
        <taxon>Araneae</taxon>
        <taxon>Araneomorphae</taxon>
        <taxon>Entelegynae</taxon>
        <taxon>Araneoidea</taxon>
        <taxon>Araneidae</taxon>
        <taxon>Araneus</taxon>
    </lineage>
</organism>
<keyword evidence="3" id="KW-1185">Reference proteome</keyword>
<evidence type="ECO:0000256" key="1">
    <source>
        <dbReference type="SAM" id="Phobius"/>
    </source>
</evidence>
<dbReference type="AlphaFoldDB" id="A0A4Y2A1U1"/>
<feature type="transmembrane region" description="Helical" evidence="1">
    <location>
        <begin position="53"/>
        <end position="70"/>
    </location>
</feature>
<dbReference type="EMBL" id="BGPR01079280">
    <property type="protein sequence ID" value="GBL73791.1"/>
    <property type="molecule type" value="Genomic_DNA"/>
</dbReference>
<keyword evidence="1" id="KW-1133">Transmembrane helix</keyword>